<comment type="caution">
    <text evidence="2">The sequence shown here is derived from an EMBL/GenBank/DDBJ whole genome shotgun (WGS) entry which is preliminary data.</text>
</comment>
<accession>A0AA47MDF0</accession>
<keyword evidence="3" id="KW-1185">Reference proteome</keyword>
<dbReference type="EMBL" id="JAOPHQ010004712">
    <property type="protein sequence ID" value="KAK0138238.1"/>
    <property type="molecule type" value="Genomic_DNA"/>
</dbReference>
<proteinExistence type="inferred from homology"/>
<dbReference type="Pfam" id="PF04832">
    <property type="entry name" value="SOUL"/>
    <property type="match status" value="1"/>
</dbReference>
<dbReference type="GO" id="GO:0020037">
    <property type="term" value="F:heme binding"/>
    <property type="evidence" value="ECO:0007669"/>
    <property type="project" value="TreeGrafter"/>
</dbReference>
<reference evidence="2" key="1">
    <citation type="journal article" date="2023" name="Front. Mar. Sci.">
        <title>A new Merluccius polli reference genome to investigate the effects of global change in West African waters.</title>
        <authorList>
            <person name="Mateo J.L."/>
            <person name="Blanco-Fernandez C."/>
            <person name="Garcia-Vazquez E."/>
            <person name="Machado-Schiaffino G."/>
        </authorList>
    </citation>
    <scope>NUCLEOTIDE SEQUENCE</scope>
    <source>
        <strain evidence="2">C29</strain>
        <tissue evidence="2">Fin</tissue>
    </source>
</reference>
<evidence type="ECO:0000313" key="3">
    <source>
        <dbReference type="Proteomes" id="UP001174136"/>
    </source>
</evidence>
<comment type="similarity">
    <text evidence="1">Belongs to the HEBP family.</text>
</comment>
<dbReference type="PANTHER" id="PTHR11220">
    <property type="entry name" value="HEME-BINDING PROTEIN-RELATED"/>
    <property type="match status" value="1"/>
</dbReference>
<dbReference type="Gene3D" id="3.20.80.10">
    <property type="entry name" value="Regulatory factor, effector binding domain"/>
    <property type="match status" value="1"/>
</dbReference>
<dbReference type="AlphaFoldDB" id="A0AA47MDF0"/>
<gene>
    <name evidence="2" type="primary">Hebp1</name>
    <name evidence="2" type="ORF">N1851_025448</name>
</gene>
<dbReference type="InterPro" id="IPR006917">
    <property type="entry name" value="SOUL_heme-bd"/>
</dbReference>
<dbReference type="InterPro" id="IPR011256">
    <property type="entry name" value="Reg_factor_effector_dom_sf"/>
</dbReference>
<dbReference type="Proteomes" id="UP001174136">
    <property type="component" value="Unassembled WGS sequence"/>
</dbReference>
<dbReference type="SUPFAM" id="SSF55136">
    <property type="entry name" value="Probable bacterial effector-binding domain"/>
    <property type="match status" value="1"/>
</dbReference>
<name>A0AA47MDF0_MERPO</name>
<sequence>MSSISCAIGAPLWTSQVGANNDVFQGTTIDMTSPVIIKSSTKTSFFKLSKYTMSFLLPSQHQLNPPKPLDPLVSITEEPDKKVYVRSYGQWMTTVTDRWNTWQLSKTLDSVGATYEGKHKTSVGYDSPMKMFDRRNEVWLNVEVDTALSAAVTAGAGSQSQLG</sequence>
<dbReference type="PANTHER" id="PTHR11220:SF1">
    <property type="entry name" value="HEME-BINDING PROTEIN 2"/>
    <property type="match status" value="1"/>
</dbReference>
<evidence type="ECO:0000313" key="2">
    <source>
        <dbReference type="EMBL" id="KAK0138238.1"/>
    </source>
</evidence>
<organism evidence="2 3">
    <name type="scientific">Merluccius polli</name>
    <name type="common">Benguela hake</name>
    <name type="synonym">Merluccius cadenati</name>
    <dbReference type="NCBI Taxonomy" id="89951"/>
    <lineage>
        <taxon>Eukaryota</taxon>
        <taxon>Metazoa</taxon>
        <taxon>Chordata</taxon>
        <taxon>Craniata</taxon>
        <taxon>Vertebrata</taxon>
        <taxon>Euteleostomi</taxon>
        <taxon>Actinopterygii</taxon>
        <taxon>Neopterygii</taxon>
        <taxon>Teleostei</taxon>
        <taxon>Neoteleostei</taxon>
        <taxon>Acanthomorphata</taxon>
        <taxon>Zeiogadaria</taxon>
        <taxon>Gadariae</taxon>
        <taxon>Gadiformes</taxon>
        <taxon>Gadoidei</taxon>
        <taxon>Merlucciidae</taxon>
        <taxon>Merluccius</taxon>
    </lineage>
</organism>
<protein>
    <submittedName>
        <fullName evidence="2">Heme-binding protein 1</fullName>
    </submittedName>
</protein>
<evidence type="ECO:0000256" key="1">
    <source>
        <dbReference type="ARBA" id="ARBA00009817"/>
    </source>
</evidence>